<dbReference type="EMBL" id="CP066828">
    <property type="protein sequence ID" value="QQM62751.1"/>
    <property type="molecule type" value="Genomic_DNA"/>
</dbReference>
<dbReference type="EMBL" id="MK167463">
    <property type="protein sequence ID" value="AZZ87196.1"/>
    <property type="molecule type" value="Genomic_DNA"/>
</dbReference>
<sequence>MSKKILKDVSRNRKERPWRERKLENLQYAEYLRILNFKKANRVKECGEVLRFVADDEGRLRLYQTWFCKSRLCPLCNWRRSMGQSNQLMQVLDEAHKQRKTGRFLFLTLTAENASGENLKQEVRKMGRAISKLFQYKKPAKNLLGYVRSTEITINKNGTYHQHMHVLLFVKPTYFKDSANYINQAEWSKLWQRAMKLDYQPIVNVEAVRSNKAKGKNSLIASAQETAKYQVKSKDILTNDQERDLQVVEDLEQGLAGSRQISYGGLFKEIRKQLQLEDVDAHLINVDDDKVKIDEVVREVVAKWDYNKQNYFIW</sequence>
<reference evidence="4 5" key="2">
    <citation type="submission" date="2020-12" db="EMBL/GenBank/DDBJ databases">
        <title>Whole genome sequencing of Lactobacillus plantarum PC518.</title>
        <authorList>
            <person name="Guo Q."/>
        </authorList>
    </citation>
    <scope>NUCLEOTIDE SEQUENCE [LARGE SCALE GENOMIC DNA]</scope>
    <source>
        <strain evidence="4 5">PC518</strain>
        <plasmid evidence="4 5">unnamed11</plasmid>
    </source>
</reference>
<name>A0A3Q9VXP4_LACPN</name>
<keyword evidence="2" id="KW-0235">DNA replication</keyword>
<dbReference type="AlphaFoldDB" id="A0A3Q9VXP4"/>
<proteinExistence type="inferred from homology"/>
<evidence type="ECO:0000313" key="3">
    <source>
        <dbReference type="EMBL" id="AZZ87196.1"/>
    </source>
</evidence>
<evidence type="ECO:0000313" key="4">
    <source>
        <dbReference type="EMBL" id="QQM62751.1"/>
    </source>
</evidence>
<protein>
    <submittedName>
        <fullName evidence="4">Protein rep</fullName>
    </submittedName>
    <submittedName>
        <fullName evidence="3">Replication protein</fullName>
    </submittedName>
</protein>
<keyword evidence="3" id="KW-0614">Plasmid</keyword>
<dbReference type="InterPro" id="IPR000989">
    <property type="entry name" value="Rep"/>
</dbReference>
<organism evidence="3">
    <name type="scientific">Lactiplantibacillus plantarum</name>
    <name type="common">Lactobacillus plantarum</name>
    <dbReference type="NCBI Taxonomy" id="1590"/>
    <lineage>
        <taxon>Bacteria</taxon>
        <taxon>Bacillati</taxon>
        <taxon>Bacillota</taxon>
        <taxon>Bacilli</taxon>
        <taxon>Lactobacillales</taxon>
        <taxon>Lactobacillaceae</taxon>
        <taxon>Lactiplantibacillus</taxon>
    </lineage>
</organism>
<geneLocation type="plasmid" evidence="3">
    <name>pLP325</name>
</geneLocation>
<dbReference type="Proteomes" id="UP000595466">
    <property type="component" value="Plasmid unnamed11"/>
</dbReference>
<reference evidence="3" key="1">
    <citation type="submission" date="2018-11" db="EMBL/GenBank/DDBJ databases">
        <authorList>
            <person name="Xu X."/>
            <person name="Yao F."/>
            <person name="Pan Q."/>
        </authorList>
    </citation>
    <scope>NUCLEOTIDE SEQUENCE</scope>
    <source>
        <strain evidence="3">PC518</strain>
        <plasmid evidence="3">pLP325</plasmid>
    </source>
</reference>
<dbReference type="GO" id="GO:0006260">
    <property type="term" value="P:DNA replication"/>
    <property type="evidence" value="ECO:0007669"/>
    <property type="project" value="UniProtKB-KW"/>
</dbReference>
<dbReference type="Pfam" id="PF01446">
    <property type="entry name" value="Rep_1"/>
    <property type="match status" value="1"/>
</dbReference>
<geneLocation type="plasmid" evidence="4 5">
    <name>unnamed11</name>
</geneLocation>
<comment type="similarity">
    <text evidence="1">Belongs to the Gram-positive plasmids replication protein type 1 family.</text>
</comment>
<evidence type="ECO:0000256" key="2">
    <source>
        <dbReference type="ARBA" id="ARBA00022705"/>
    </source>
</evidence>
<dbReference type="RefSeq" id="WP_033179285.1">
    <property type="nucleotide sequence ID" value="NZ_CP066828.1"/>
</dbReference>
<evidence type="ECO:0000313" key="5">
    <source>
        <dbReference type="Proteomes" id="UP000595466"/>
    </source>
</evidence>
<accession>A0A3Q9VXP4</accession>
<evidence type="ECO:0000256" key="1">
    <source>
        <dbReference type="ARBA" id="ARBA00008909"/>
    </source>
</evidence>
<gene>
    <name evidence="3" type="primary">rep</name>
    <name evidence="4" type="ORF">JH395_16540</name>
</gene>
<dbReference type="GO" id="GO:0003677">
    <property type="term" value="F:DNA binding"/>
    <property type="evidence" value="ECO:0007669"/>
    <property type="project" value="InterPro"/>
</dbReference>